<gene>
    <name evidence="3" type="primary">dap_25</name>
    <name evidence="3" type="ORF">SDC9_56354</name>
</gene>
<dbReference type="EC" id="3.4.11.19" evidence="3"/>
<evidence type="ECO:0000313" key="3">
    <source>
        <dbReference type="EMBL" id="MPM10030.1"/>
    </source>
</evidence>
<keyword evidence="3" id="KW-0645">Protease</keyword>
<dbReference type="GO" id="GO:0004177">
    <property type="term" value="F:aminopeptidase activity"/>
    <property type="evidence" value="ECO:0007669"/>
    <property type="project" value="UniProtKB-KW"/>
</dbReference>
<dbReference type="SUPFAM" id="SSF56601">
    <property type="entry name" value="beta-lactamase/transpeptidase-like"/>
    <property type="match status" value="1"/>
</dbReference>
<name>A0A644X1K8_9ZZZZ</name>
<keyword evidence="1 3" id="KW-0378">Hydrolase</keyword>
<dbReference type="Pfam" id="PF00144">
    <property type="entry name" value="Beta-lactamase"/>
    <property type="match status" value="1"/>
</dbReference>
<sequence length="385" mass="42555">MKQILFILILLIGLPVFGQNCKCDSIGSLRIDRHLMQYADEAINQAIADKEIPGAVLAVVHQNSMVYLKAYGNKDIYPDTVPMRTNTIFDLASLTKSVSTATSVMILVERGKIRLNDPVSMYIPEFNDEIQIIHLLTHTSGLPPYAPVELLEKKLAENPNVLIQHIASVKRNVKPGEEFKYSCLNFITLQHIIEKVSNQSLRKFANENIFKVLGMRNTDYLPEEIKLKQVAPTEKQPDNQVLLGKVHDPLARVLKQGISGNAGLFSDARDLAQFAAMLLNNGTLFGRRVLSPLTVKVMTTVPSSFSAFGRTLGWDMYSSYASNQGDLLGPNTYGHTGYTGTSMIIDPDHKIAVILLTNRVHPDDKGSVARLRAVVANTVAGAVRM</sequence>
<protein>
    <submittedName>
        <fullName evidence="3">D-aminopeptidase</fullName>
        <ecNumber evidence="3">3.4.11.19</ecNumber>
    </submittedName>
</protein>
<dbReference type="PANTHER" id="PTHR43283:SF11">
    <property type="entry name" value="BETA-LACTAMASE-RELATED DOMAIN-CONTAINING PROTEIN"/>
    <property type="match status" value="1"/>
</dbReference>
<dbReference type="Gene3D" id="3.40.710.10">
    <property type="entry name" value="DD-peptidase/beta-lactamase superfamily"/>
    <property type="match status" value="1"/>
</dbReference>
<dbReference type="AlphaFoldDB" id="A0A644X1K8"/>
<dbReference type="InterPro" id="IPR001466">
    <property type="entry name" value="Beta-lactam-related"/>
</dbReference>
<dbReference type="InterPro" id="IPR012338">
    <property type="entry name" value="Beta-lactam/transpept-like"/>
</dbReference>
<dbReference type="EMBL" id="VSSQ01001642">
    <property type="protein sequence ID" value="MPM10030.1"/>
    <property type="molecule type" value="Genomic_DNA"/>
</dbReference>
<evidence type="ECO:0000256" key="1">
    <source>
        <dbReference type="ARBA" id="ARBA00022801"/>
    </source>
</evidence>
<comment type="caution">
    <text evidence="3">The sequence shown here is derived from an EMBL/GenBank/DDBJ whole genome shotgun (WGS) entry which is preliminary data.</text>
</comment>
<dbReference type="PANTHER" id="PTHR43283">
    <property type="entry name" value="BETA-LACTAMASE-RELATED"/>
    <property type="match status" value="1"/>
</dbReference>
<reference evidence="3" key="1">
    <citation type="submission" date="2019-08" db="EMBL/GenBank/DDBJ databases">
        <authorList>
            <person name="Kucharzyk K."/>
            <person name="Murdoch R.W."/>
            <person name="Higgins S."/>
            <person name="Loffler F."/>
        </authorList>
    </citation>
    <scope>NUCLEOTIDE SEQUENCE</scope>
</reference>
<accession>A0A644X1K8</accession>
<proteinExistence type="predicted"/>
<feature type="domain" description="Beta-lactamase-related" evidence="2">
    <location>
        <begin position="40"/>
        <end position="374"/>
    </location>
</feature>
<evidence type="ECO:0000259" key="2">
    <source>
        <dbReference type="Pfam" id="PF00144"/>
    </source>
</evidence>
<dbReference type="InterPro" id="IPR050789">
    <property type="entry name" value="Diverse_Enzym_Activities"/>
</dbReference>
<keyword evidence="3" id="KW-0031">Aminopeptidase</keyword>
<organism evidence="3">
    <name type="scientific">bioreactor metagenome</name>
    <dbReference type="NCBI Taxonomy" id="1076179"/>
    <lineage>
        <taxon>unclassified sequences</taxon>
        <taxon>metagenomes</taxon>
        <taxon>ecological metagenomes</taxon>
    </lineage>
</organism>